<sequence length="107" mass="11831">MGKCLQSNHSPIWGLNTASSVLSMDWEPCRVDRCCSRSGVGAGNACEIYYHNASFLASASDSDRWHTSMALEKRYRVISVHGIHPLPLEPIQSSLVKSWGPCRLQAL</sequence>
<dbReference type="AlphaFoldDB" id="A0A8X6SCN6"/>
<evidence type="ECO:0000313" key="1">
    <source>
        <dbReference type="EMBL" id="GFY09796.1"/>
    </source>
</evidence>
<protein>
    <submittedName>
        <fullName evidence="1">Uncharacterized protein</fullName>
    </submittedName>
</protein>
<keyword evidence="2" id="KW-1185">Reference proteome</keyword>
<dbReference type="Proteomes" id="UP000887159">
    <property type="component" value="Unassembled WGS sequence"/>
</dbReference>
<accession>A0A8X6SCN6</accession>
<comment type="caution">
    <text evidence="1">The sequence shown here is derived from an EMBL/GenBank/DDBJ whole genome shotgun (WGS) entry which is preliminary data.</text>
</comment>
<organism evidence="1 2">
    <name type="scientific">Trichonephila clavipes</name>
    <name type="common">Golden silk orbweaver</name>
    <name type="synonym">Nephila clavipes</name>
    <dbReference type="NCBI Taxonomy" id="2585209"/>
    <lineage>
        <taxon>Eukaryota</taxon>
        <taxon>Metazoa</taxon>
        <taxon>Ecdysozoa</taxon>
        <taxon>Arthropoda</taxon>
        <taxon>Chelicerata</taxon>
        <taxon>Arachnida</taxon>
        <taxon>Araneae</taxon>
        <taxon>Araneomorphae</taxon>
        <taxon>Entelegynae</taxon>
        <taxon>Araneoidea</taxon>
        <taxon>Nephilidae</taxon>
        <taxon>Trichonephila</taxon>
    </lineage>
</organism>
<reference evidence="1" key="1">
    <citation type="submission" date="2020-08" db="EMBL/GenBank/DDBJ databases">
        <title>Multicomponent nature underlies the extraordinary mechanical properties of spider dragline silk.</title>
        <authorList>
            <person name="Kono N."/>
            <person name="Nakamura H."/>
            <person name="Mori M."/>
            <person name="Yoshida Y."/>
            <person name="Ohtoshi R."/>
            <person name="Malay A.D."/>
            <person name="Moran D.A.P."/>
            <person name="Tomita M."/>
            <person name="Numata K."/>
            <person name="Arakawa K."/>
        </authorList>
    </citation>
    <scope>NUCLEOTIDE SEQUENCE</scope>
</reference>
<dbReference type="EMBL" id="BMAU01021292">
    <property type="protein sequence ID" value="GFY09796.1"/>
    <property type="molecule type" value="Genomic_DNA"/>
</dbReference>
<name>A0A8X6SCN6_TRICX</name>
<evidence type="ECO:0000313" key="2">
    <source>
        <dbReference type="Proteomes" id="UP000887159"/>
    </source>
</evidence>
<proteinExistence type="predicted"/>
<gene>
    <name evidence="1" type="ORF">TNCV_3697581</name>
</gene>